<feature type="domain" description="Vps16 N-terminal" evidence="4">
    <location>
        <begin position="248"/>
        <end position="329"/>
    </location>
</feature>
<evidence type="ECO:0000313" key="5">
    <source>
        <dbReference type="EMBL" id="KAG7193090.1"/>
    </source>
</evidence>
<dbReference type="GO" id="GO:0003779">
    <property type="term" value="F:actin binding"/>
    <property type="evidence" value="ECO:0007669"/>
    <property type="project" value="TreeGrafter"/>
</dbReference>
<dbReference type="InterPro" id="IPR016534">
    <property type="entry name" value="VPS16"/>
</dbReference>
<feature type="domain" description="Vps16 N-terminal" evidence="4">
    <location>
        <begin position="359"/>
        <end position="470"/>
    </location>
</feature>
<sequence length="944" mass="108792">MIANPSLEWQRLRDVYYNLRTCFSSLNWPIESLYANYRIAVSPSASLLALTSKYTATPSVIEIYSLSGNKIWNFVYNSQKDDYIYDYHFRGEDLCVVFTSQKFRYYKGFKGDFNENSYTKDLIILKEIGAQLTSLLLSEQNLPDSNGEGTLNLDFEESLRLVSSRVVDKYLVLQTPDKLIITDLDTFKNFVVPISDLDQNKIHAIDIQSLVRRKLNLLVSYDKTVLQIEINLLTRTFSLHDMELADGPFTQIAVSANSQFVSLFSSTMKTIFVTSKDFSSMLLGYDISEESSEPYQISWCGNDAIVLSLRDEVKLIGPGQESISFFYDLINDDEEDNNMNGFDVDNFLRTSSQQHVPYEIPILKSHSDGITVITSNKVEFINRVSNERIELYQIGSSKPSSILLDFVDKLATNASKAEANISYLKSENLLITAINDCLEALLDEFDQALQKIILRAVSFGKAYCEKYNDSEKYLLYLNYTKVMNQLRFADVGLFVTYDQMMEIGWENLIQMLLRRSLFLLAIQIIDLLELPNLKDLVYTQWCCQKIKKEPNISDMNLFKIIAKKLVSAVPNSKRNYVSVETISDIAFEEGRTNLCNLLINLESNLDRRIKQLLKHNEIEMALIKSFQAGNYEMCKLILIALEDNMTTTQFFKILDQNQSNGGGLVDMAMDEVKKLSIECGNENLIINGDLIGNFWVENIAKHNSNLLSTYWKQQDKKYELSLHRTINYLETVSERDETYYEAYKLRLSKLISRSPNKTFTKIYQKERDILELQKKLGETYQMSFYDEKSLYDIVGKLVSMNQVKRASKVSKDLGVSIEDFWYLVVEIFSSKGEWDKLYKFIVGNSNNTSDIVNIKSPIGFKDILKTYFDKSGPKEHISVFIKNSTNLKPIERVELFIQNKEFETAAQEAFKIKDIEHLRLLYEVSESDQTLHSMVKTYITKLGY</sequence>
<dbReference type="InterPro" id="IPR006926">
    <property type="entry name" value="Vps16_N"/>
</dbReference>
<feature type="domain" description="Vps16 C-terminal" evidence="3">
    <location>
        <begin position="577"/>
        <end position="658"/>
    </location>
</feature>
<dbReference type="Gene3D" id="1.10.150.780">
    <property type="entry name" value="Vps16, C-terminal region"/>
    <property type="match status" value="1"/>
</dbReference>
<keyword evidence="6" id="KW-1185">Reference proteome</keyword>
<organism evidence="5 6">
    <name type="scientific">Scheffersomyces spartinae</name>
    <dbReference type="NCBI Taxonomy" id="45513"/>
    <lineage>
        <taxon>Eukaryota</taxon>
        <taxon>Fungi</taxon>
        <taxon>Dikarya</taxon>
        <taxon>Ascomycota</taxon>
        <taxon>Saccharomycotina</taxon>
        <taxon>Pichiomycetes</taxon>
        <taxon>Debaryomycetaceae</taxon>
        <taxon>Scheffersomyces</taxon>
    </lineage>
</organism>
<evidence type="ECO:0000313" key="6">
    <source>
        <dbReference type="Proteomes" id="UP000790833"/>
    </source>
</evidence>
<name>A0A9P7V814_9ASCO</name>
<dbReference type="GO" id="GO:0005768">
    <property type="term" value="C:endosome"/>
    <property type="evidence" value="ECO:0007669"/>
    <property type="project" value="TreeGrafter"/>
</dbReference>
<comment type="similarity">
    <text evidence="1 2">Belongs to the VPS16 family.</text>
</comment>
<dbReference type="GO" id="GO:0042144">
    <property type="term" value="P:vacuole fusion, non-autophagic"/>
    <property type="evidence" value="ECO:0007669"/>
    <property type="project" value="TreeGrafter"/>
</dbReference>
<dbReference type="PIRSF" id="PIRSF007949">
    <property type="entry name" value="VPS16"/>
    <property type="match status" value="1"/>
</dbReference>
<feature type="domain" description="Vps16 C-terminal" evidence="3">
    <location>
        <begin position="693"/>
        <end position="926"/>
    </location>
</feature>
<evidence type="ECO:0000259" key="4">
    <source>
        <dbReference type="Pfam" id="PF04841"/>
    </source>
</evidence>
<reference evidence="5" key="1">
    <citation type="submission" date="2021-03" db="EMBL/GenBank/DDBJ databases">
        <authorList>
            <person name="Palmer J.M."/>
        </authorList>
    </citation>
    <scope>NUCLEOTIDE SEQUENCE</scope>
    <source>
        <strain evidence="5">ARV_011</strain>
    </source>
</reference>
<dbReference type="Pfam" id="PF04841">
    <property type="entry name" value="Vps16_N"/>
    <property type="match status" value="2"/>
</dbReference>
<dbReference type="OrthoDB" id="1792at2759"/>
<evidence type="ECO:0000256" key="2">
    <source>
        <dbReference type="PIRNR" id="PIRNR007949"/>
    </source>
</evidence>
<comment type="caution">
    <text evidence="5">The sequence shown here is derived from an EMBL/GenBank/DDBJ whole genome shotgun (WGS) entry which is preliminary data.</text>
</comment>
<proteinExistence type="inferred from homology"/>
<gene>
    <name evidence="5" type="ORF">KQ657_001207</name>
</gene>
<dbReference type="InterPro" id="IPR006925">
    <property type="entry name" value="Vps16_C"/>
</dbReference>
<dbReference type="PANTHER" id="PTHR12811:SF0">
    <property type="entry name" value="VACUOLAR PROTEIN SORTING-ASSOCIATED PROTEIN 16 HOMOLOG"/>
    <property type="match status" value="1"/>
</dbReference>
<dbReference type="EMBL" id="JAHMUF010000014">
    <property type="protein sequence ID" value="KAG7193090.1"/>
    <property type="molecule type" value="Genomic_DNA"/>
</dbReference>
<dbReference type="InterPro" id="IPR038132">
    <property type="entry name" value="Vps16_C_sf"/>
</dbReference>
<evidence type="ECO:0000259" key="3">
    <source>
        <dbReference type="Pfam" id="PF04840"/>
    </source>
</evidence>
<dbReference type="GeneID" id="66114581"/>
<keyword evidence="2" id="KW-0813">Transport</keyword>
<dbReference type="PANTHER" id="PTHR12811">
    <property type="entry name" value="VACUOLAR PROTEIN SORTING VPS16"/>
    <property type="match status" value="1"/>
</dbReference>
<protein>
    <recommendedName>
        <fullName evidence="2">Probable vacuolar protein sorting-associated protein 16 homolog</fullName>
    </recommendedName>
</protein>
<dbReference type="GO" id="GO:0030897">
    <property type="term" value="C:HOPS complex"/>
    <property type="evidence" value="ECO:0007669"/>
    <property type="project" value="TreeGrafter"/>
</dbReference>
<accession>A0A9P7V814</accession>
<dbReference type="Proteomes" id="UP000790833">
    <property type="component" value="Unassembled WGS sequence"/>
</dbReference>
<comment type="function">
    <text evidence="2">Essential for vacuolar protein sorting. Required for vacuole biogenesis, stability and to maintain vacuole morphology.</text>
</comment>
<keyword evidence="2" id="KW-0653">Protein transport</keyword>
<dbReference type="Pfam" id="PF04840">
    <property type="entry name" value="Vps16_C"/>
    <property type="match status" value="2"/>
</dbReference>
<evidence type="ECO:0000256" key="1">
    <source>
        <dbReference type="ARBA" id="ARBA00009250"/>
    </source>
</evidence>
<dbReference type="RefSeq" id="XP_043048639.1">
    <property type="nucleotide sequence ID" value="XM_043192007.1"/>
</dbReference>
<dbReference type="AlphaFoldDB" id="A0A9P7V814"/>
<dbReference type="GO" id="GO:0006886">
    <property type="term" value="P:intracellular protein transport"/>
    <property type="evidence" value="ECO:0007669"/>
    <property type="project" value="InterPro"/>
</dbReference>
<dbReference type="GO" id="GO:0016197">
    <property type="term" value="P:endosomal transport"/>
    <property type="evidence" value="ECO:0007669"/>
    <property type="project" value="TreeGrafter"/>
</dbReference>